<dbReference type="PANTHER" id="PTHR33026:SF7">
    <property type="entry name" value="OS03G0100275 PROTEIN"/>
    <property type="match status" value="1"/>
</dbReference>
<gene>
    <name evidence="1" type="ORF">U9M48_003971</name>
</gene>
<proteinExistence type="predicted"/>
<accession>A0AAQ3SEF5</accession>
<dbReference type="AlphaFoldDB" id="A0AAQ3SEF5"/>
<name>A0AAQ3SEF5_PASNO</name>
<protein>
    <submittedName>
        <fullName evidence="1">Uncharacterized protein</fullName>
    </submittedName>
</protein>
<sequence>MRNGRRQDYFQIPLPSSSHAYAGEWFYFRNIGDPPLADGVVLPPNYVGRALVFTGVAPSRQKQWEWGRDKKHANQVDFLLEKINTLRRCDLTSAKLVSTFLRRRVQPLWFRCFPMWEYVGLADPDRCLSEKLTSEDVRLRLTAITEGALSASLSGGPSALNHSIRSDLIRLFLDTR</sequence>
<dbReference type="Proteomes" id="UP001341281">
    <property type="component" value="Chromosome 01"/>
</dbReference>
<dbReference type="EMBL" id="CP144745">
    <property type="protein sequence ID" value="WVZ52973.1"/>
    <property type="molecule type" value="Genomic_DNA"/>
</dbReference>
<reference evidence="1 2" key="1">
    <citation type="submission" date="2024-02" db="EMBL/GenBank/DDBJ databases">
        <title>High-quality chromosome-scale genome assembly of Pensacola bahiagrass (Paspalum notatum Flugge var. saurae).</title>
        <authorList>
            <person name="Vega J.M."/>
            <person name="Podio M."/>
            <person name="Orjuela J."/>
            <person name="Siena L.A."/>
            <person name="Pessino S.C."/>
            <person name="Combes M.C."/>
            <person name="Mariac C."/>
            <person name="Albertini E."/>
            <person name="Pupilli F."/>
            <person name="Ortiz J.P.A."/>
            <person name="Leblanc O."/>
        </authorList>
    </citation>
    <scope>NUCLEOTIDE SEQUENCE [LARGE SCALE GENOMIC DNA]</scope>
    <source>
        <strain evidence="1">R1</strain>
        <tissue evidence="1">Leaf</tissue>
    </source>
</reference>
<organism evidence="1 2">
    <name type="scientific">Paspalum notatum var. saurae</name>
    <dbReference type="NCBI Taxonomy" id="547442"/>
    <lineage>
        <taxon>Eukaryota</taxon>
        <taxon>Viridiplantae</taxon>
        <taxon>Streptophyta</taxon>
        <taxon>Embryophyta</taxon>
        <taxon>Tracheophyta</taxon>
        <taxon>Spermatophyta</taxon>
        <taxon>Magnoliopsida</taxon>
        <taxon>Liliopsida</taxon>
        <taxon>Poales</taxon>
        <taxon>Poaceae</taxon>
        <taxon>PACMAD clade</taxon>
        <taxon>Panicoideae</taxon>
        <taxon>Andropogonodae</taxon>
        <taxon>Paspaleae</taxon>
        <taxon>Paspalinae</taxon>
        <taxon>Paspalum</taxon>
    </lineage>
</organism>
<evidence type="ECO:0000313" key="1">
    <source>
        <dbReference type="EMBL" id="WVZ52973.1"/>
    </source>
</evidence>
<evidence type="ECO:0000313" key="2">
    <source>
        <dbReference type="Proteomes" id="UP001341281"/>
    </source>
</evidence>
<dbReference type="PANTHER" id="PTHR33026">
    <property type="entry name" value="OS06G0360600 PROTEIN"/>
    <property type="match status" value="1"/>
</dbReference>
<keyword evidence="2" id="KW-1185">Reference proteome</keyword>